<dbReference type="EMBL" id="AESD01000010">
    <property type="protein sequence ID" value="EHJ15280.1"/>
    <property type="molecule type" value="Genomic_DNA"/>
</dbReference>
<dbReference type="AlphaFoldDB" id="G5IXT1"/>
<name>G5IXT1_CROWT</name>
<dbReference type="InterPro" id="IPR014951">
    <property type="entry name" value="DUF1822"/>
</dbReference>
<accession>G5IXT1</accession>
<evidence type="ECO:0000313" key="1">
    <source>
        <dbReference type="EMBL" id="EHJ15280.1"/>
    </source>
</evidence>
<dbReference type="Proteomes" id="UP000003477">
    <property type="component" value="Unassembled WGS sequence"/>
</dbReference>
<dbReference type="PATRIC" id="fig|423471.3.peg.86"/>
<evidence type="ECO:0008006" key="3">
    <source>
        <dbReference type="Google" id="ProtNLM"/>
    </source>
</evidence>
<dbReference type="Pfam" id="PF08852">
    <property type="entry name" value="DUF1822"/>
    <property type="match status" value="1"/>
</dbReference>
<sequence>MTNKIIETSDFRLLMPEEIWLEEEDYELAQKLSEIEGTEAQKWQAYINSLGMFALEKWLKDSINNQEIQRLIDTIDTHAYLQQKGFKLCLITQEDFLQEGMIINQKIIHNPDYVAHFYVAMEVLEEDESAILRGFISYDKLTQLSLPNFEKDTYWLSLDYLDPEPNHLLMTCKYLDPSVITLPTNVIQEVKETVEQTIYNLSNWLEGIFEEGLQTLDELINTGVMENVRSSPRSVSEKIERFILINFQKREVTTNVILRLEIEALEAEKIGVKVKLIPLKNQRYLPSDIQLRRYSNAGKLKQQKIAKQKEYLELNPFLVRKGRQFTIEVSIDELSVTETFQV</sequence>
<protein>
    <recommendedName>
        <fullName evidence="3">DUF1822 family protein</fullName>
    </recommendedName>
</protein>
<comment type="caution">
    <text evidence="1">The sequence shown here is derived from an EMBL/GenBank/DDBJ whole genome shotgun (WGS) entry which is preliminary data.</text>
</comment>
<dbReference type="RefSeq" id="WP_007308775.1">
    <property type="nucleotide sequence ID" value="NZ_AESD01000010.1"/>
</dbReference>
<dbReference type="GeneID" id="88764069"/>
<proteinExistence type="predicted"/>
<reference evidence="1 2" key="1">
    <citation type="journal article" date="2011" name="Front. Microbiol.">
        <title>Two Strains of Crocosphaera watsonii with Highly Conserved Genomes are Distinguished by Strain-Specific Features.</title>
        <authorList>
            <person name="Bench S.R."/>
            <person name="Ilikchyan I.N."/>
            <person name="Tripp H.J."/>
            <person name="Zehr J.P."/>
        </authorList>
    </citation>
    <scope>NUCLEOTIDE SEQUENCE [LARGE SCALE GENOMIC DNA]</scope>
    <source>
        <strain evidence="1 2">WH 0003</strain>
    </source>
</reference>
<evidence type="ECO:0000313" key="2">
    <source>
        <dbReference type="Proteomes" id="UP000003477"/>
    </source>
</evidence>
<gene>
    <name evidence="1" type="ORF">CWATWH0003_0091</name>
</gene>
<organism evidence="1 2">
    <name type="scientific">Crocosphaera watsonii WH 0003</name>
    <dbReference type="NCBI Taxonomy" id="423471"/>
    <lineage>
        <taxon>Bacteria</taxon>
        <taxon>Bacillati</taxon>
        <taxon>Cyanobacteriota</taxon>
        <taxon>Cyanophyceae</taxon>
        <taxon>Oscillatoriophycideae</taxon>
        <taxon>Chroococcales</taxon>
        <taxon>Aphanothecaceae</taxon>
        <taxon>Crocosphaera</taxon>
    </lineage>
</organism>